<dbReference type="AlphaFoldDB" id="A0AA36I1Z7"/>
<dbReference type="GO" id="GO:0005737">
    <property type="term" value="C:cytoplasm"/>
    <property type="evidence" value="ECO:0007669"/>
    <property type="project" value="TreeGrafter"/>
</dbReference>
<dbReference type="InterPro" id="IPR016156">
    <property type="entry name" value="FAD/NAD-linked_Rdtase_dimer_sf"/>
</dbReference>
<evidence type="ECO:0000256" key="6">
    <source>
        <dbReference type="ARBA" id="ARBA00022827"/>
    </source>
</evidence>
<accession>A0AA36I1Z7</accession>
<dbReference type="InterPro" id="IPR028202">
    <property type="entry name" value="Reductase_C"/>
</dbReference>
<dbReference type="GO" id="GO:0051537">
    <property type="term" value="F:2 iron, 2 sulfur cluster binding"/>
    <property type="evidence" value="ECO:0007669"/>
    <property type="project" value="UniProtKB-KW"/>
</dbReference>
<dbReference type="PANTHER" id="PTHR43557">
    <property type="entry name" value="APOPTOSIS-INDUCING FACTOR 1"/>
    <property type="match status" value="1"/>
</dbReference>
<dbReference type="InterPro" id="IPR050446">
    <property type="entry name" value="FAD-oxidoreductase/Apoptosis"/>
</dbReference>
<evidence type="ECO:0000259" key="10">
    <source>
        <dbReference type="PROSITE" id="PS51296"/>
    </source>
</evidence>
<name>A0AA36I1Z7_9DINO</name>
<evidence type="ECO:0000256" key="5">
    <source>
        <dbReference type="ARBA" id="ARBA00022723"/>
    </source>
</evidence>
<keyword evidence="7" id="KW-0560">Oxidoreductase</keyword>
<dbReference type="Gene3D" id="2.102.10.10">
    <property type="entry name" value="Rieske [2Fe-2S] iron-sulphur domain"/>
    <property type="match status" value="1"/>
</dbReference>
<dbReference type="GO" id="GO:0016651">
    <property type="term" value="F:oxidoreductase activity, acting on NAD(P)H"/>
    <property type="evidence" value="ECO:0007669"/>
    <property type="project" value="TreeGrafter"/>
</dbReference>
<sequence>MAWCRARRLMPTFFRRRPLGARPSGTSLATVPSSSRYDLRPLAVMATVAATVEQHRRSHLCASTQQVGLGKAAEFEEGTMTEVKLEGGSAVLVHRHQGEFFVTSPSCAHYGAPLKKGVSSAGGRGGAPTVTCPLHDATFDLRTGQVVRGPAVDGIAVYRSQVKDGQLVAEVPSEIASGGKHKKVLKAMAKRKGSDGRVFALLGGGPASLAAAETLRQEGFTGRIVMLTREPHLPYDRVQLSKALDKTVEKLLLRPESFYQDYDIEVVRGANVTKLDAKEQNIFYTGADDKQEKLHYDKVLVATGGSPRKLFVPGSDLQNIFTLRTPEDAAQIAKLAKSGQKMIVVGGSFIGMEVASSLAKKGCDVAVIAMETVPFERVLGKKVGASFARKLQKEGVEWFGTSQVRLFRGNEAVNGVELEDGEVLPADCVVVGAGVLPNTRFVEGLSLDKNGAIIVNPLLQAENCENLFAAGDVCAYPAVRTGQRVRIEHWDVAMQQGRTAAANMLGKFQPFTTTPFFWSGLFGNVNLRFVGHAPEALDRVIIEGDVSTMEFVSYYTEDDEVRAVATVNRDPVAVVVAELMRRGQMPSVSELMLGTVNAEVLSRRLRDLSKPKKA</sequence>
<dbReference type="InterPro" id="IPR017941">
    <property type="entry name" value="Rieske_2Fe-2S"/>
</dbReference>
<keyword evidence="8" id="KW-0408">Iron</keyword>
<dbReference type="SUPFAM" id="SSF51905">
    <property type="entry name" value="FAD/NAD(P)-binding domain"/>
    <property type="match status" value="1"/>
</dbReference>
<comment type="similarity">
    <text evidence="2">Belongs to the FAD-dependent oxidoreductase family.</text>
</comment>
<dbReference type="Pfam" id="PF14759">
    <property type="entry name" value="Reductase_C"/>
    <property type="match status" value="1"/>
</dbReference>
<dbReference type="PRINTS" id="PR00368">
    <property type="entry name" value="FADPNR"/>
</dbReference>
<reference evidence="11" key="1">
    <citation type="submission" date="2023-08" db="EMBL/GenBank/DDBJ databases">
        <authorList>
            <person name="Chen Y."/>
            <person name="Shah S."/>
            <person name="Dougan E. K."/>
            <person name="Thang M."/>
            <person name="Chan C."/>
        </authorList>
    </citation>
    <scope>NUCLEOTIDE SEQUENCE</scope>
</reference>
<evidence type="ECO:0000256" key="4">
    <source>
        <dbReference type="ARBA" id="ARBA00022714"/>
    </source>
</evidence>
<feature type="domain" description="Rieske" evidence="10">
    <location>
        <begin position="67"/>
        <end position="169"/>
    </location>
</feature>
<evidence type="ECO:0000313" key="11">
    <source>
        <dbReference type="EMBL" id="CAJ1378880.1"/>
    </source>
</evidence>
<dbReference type="Gene3D" id="3.30.390.30">
    <property type="match status" value="1"/>
</dbReference>
<proteinExistence type="inferred from homology"/>
<protein>
    <recommendedName>
        <fullName evidence="10">Rieske domain-containing protein</fullName>
    </recommendedName>
</protein>
<comment type="cofactor">
    <cofactor evidence="1">
        <name>FAD</name>
        <dbReference type="ChEBI" id="CHEBI:57692"/>
    </cofactor>
</comment>
<dbReference type="Pfam" id="PF00355">
    <property type="entry name" value="Rieske"/>
    <property type="match status" value="1"/>
</dbReference>
<gene>
    <name evidence="11" type="ORF">EVOR1521_LOCUS7275</name>
</gene>
<organism evidence="11 12">
    <name type="scientific">Effrenium voratum</name>
    <dbReference type="NCBI Taxonomy" id="2562239"/>
    <lineage>
        <taxon>Eukaryota</taxon>
        <taxon>Sar</taxon>
        <taxon>Alveolata</taxon>
        <taxon>Dinophyceae</taxon>
        <taxon>Suessiales</taxon>
        <taxon>Symbiodiniaceae</taxon>
        <taxon>Effrenium</taxon>
    </lineage>
</organism>
<evidence type="ECO:0000256" key="3">
    <source>
        <dbReference type="ARBA" id="ARBA00022630"/>
    </source>
</evidence>
<dbReference type="InterPro" id="IPR023753">
    <property type="entry name" value="FAD/NAD-binding_dom"/>
</dbReference>
<keyword evidence="12" id="KW-1185">Reference proteome</keyword>
<comment type="caution">
    <text evidence="11">The sequence shown here is derived from an EMBL/GenBank/DDBJ whole genome shotgun (WGS) entry which is preliminary data.</text>
</comment>
<dbReference type="GO" id="GO:0046872">
    <property type="term" value="F:metal ion binding"/>
    <property type="evidence" value="ECO:0007669"/>
    <property type="project" value="UniProtKB-KW"/>
</dbReference>
<keyword evidence="9" id="KW-0411">Iron-sulfur</keyword>
<evidence type="ECO:0000256" key="9">
    <source>
        <dbReference type="ARBA" id="ARBA00023014"/>
    </source>
</evidence>
<evidence type="ECO:0000256" key="1">
    <source>
        <dbReference type="ARBA" id="ARBA00001974"/>
    </source>
</evidence>
<evidence type="ECO:0000256" key="8">
    <source>
        <dbReference type="ARBA" id="ARBA00023004"/>
    </source>
</evidence>
<dbReference type="InterPro" id="IPR036188">
    <property type="entry name" value="FAD/NAD-bd_sf"/>
</dbReference>
<dbReference type="Pfam" id="PF07992">
    <property type="entry name" value="Pyr_redox_2"/>
    <property type="match status" value="1"/>
</dbReference>
<keyword evidence="6" id="KW-0274">FAD</keyword>
<keyword evidence="4" id="KW-0001">2Fe-2S</keyword>
<dbReference type="PANTHER" id="PTHR43557:SF2">
    <property type="entry name" value="RIESKE DOMAIN-CONTAINING PROTEIN-RELATED"/>
    <property type="match status" value="1"/>
</dbReference>
<evidence type="ECO:0000256" key="7">
    <source>
        <dbReference type="ARBA" id="ARBA00023002"/>
    </source>
</evidence>
<evidence type="ECO:0000256" key="2">
    <source>
        <dbReference type="ARBA" id="ARBA00006442"/>
    </source>
</evidence>
<dbReference type="SUPFAM" id="SSF55424">
    <property type="entry name" value="FAD/NAD-linked reductases, dimerisation (C-terminal) domain"/>
    <property type="match status" value="1"/>
</dbReference>
<dbReference type="Gene3D" id="3.50.50.60">
    <property type="entry name" value="FAD/NAD(P)-binding domain"/>
    <property type="match status" value="2"/>
</dbReference>
<dbReference type="Proteomes" id="UP001178507">
    <property type="component" value="Unassembled WGS sequence"/>
</dbReference>
<dbReference type="SUPFAM" id="SSF50022">
    <property type="entry name" value="ISP domain"/>
    <property type="match status" value="1"/>
</dbReference>
<dbReference type="PRINTS" id="PR00411">
    <property type="entry name" value="PNDRDTASEI"/>
</dbReference>
<dbReference type="InterPro" id="IPR036922">
    <property type="entry name" value="Rieske_2Fe-2S_sf"/>
</dbReference>
<dbReference type="PROSITE" id="PS51296">
    <property type="entry name" value="RIESKE"/>
    <property type="match status" value="1"/>
</dbReference>
<evidence type="ECO:0000313" key="12">
    <source>
        <dbReference type="Proteomes" id="UP001178507"/>
    </source>
</evidence>
<dbReference type="EMBL" id="CAUJNA010000578">
    <property type="protein sequence ID" value="CAJ1378880.1"/>
    <property type="molecule type" value="Genomic_DNA"/>
</dbReference>
<keyword evidence="5" id="KW-0479">Metal-binding</keyword>
<keyword evidence="3" id="KW-0285">Flavoprotein</keyword>